<evidence type="ECO:0000256" key="7">
    <source>
        <dbReference type="ARBA" id="ARBA00022989"/>
    </source>
</evidence>
<keyword evidence="6" id="KW-0256">Endoplasmic reticulum</keyword>
<evidence type="ECO:0000256" key="6">
    <source>
        <dbReference type="ARBA" id="ARBA00022824"/>
    </source>
</evidence>
<name>A0A8C1N280_CYPCA</name>
<dbReference type="Proteomes" id="UP000694427">
    <property type="component" value="Unplaced"/>
</dbReference>
<reference evidence="11" key="1">
    <citation type="submission" date="2025-08" db="UniProtKB">
        <authorList>
            <consortium name="Ensembl"/>
        </authorList>
    </citation>
    <scope>IDENTIFICATION</scope>
</reference>
<organism evidence="11 12">
    <name type="scientific">Cyprinus carpio</name>
    <name type="common">Common carp</name>
    <dbReference type="NCBI Taxonomy" id="7962"/>
    <lineage>
        <taxon>Eukaryota</taxon>
        <taxon>Metazoa</taxon>
        <taxon>Chordata</taxon>
        <taxon>Craniata</taxon>
        <taxon>Vertebrata</taxon>
        <taxon>Euteleostomi</taxon>
        <taxon>Actinopterygii</taxon>
        <taxon>Neopterygii</taxon>
        <taxon>Teleostei</taxon>
        <taxon>Ostariophysi</taxon>
        <taxon>Cypriniformes</taxon>
        <taxon>Cyprinidae</taxon>
        <taxon>Cyprininae</taxon>
        <taxon>Cyprinus</taxon>
    </lineage>
</organism>
<keyword evidence="9" id="KW-0325">Glycoprotein</keyword>
<evidence type="ECO:0000256" key="1">
    <source>
        <dbReference type="ARBA" id="ARBA00004477"/>
    </source>
</evidence>
<reference evidence="11" key="2">
    <citation type="submission" date="2025-09" db="UniProtKB">
        <authorList>
            <consortium name="Ensembl"/>
        </authorList>
    </citation>
    <scope>IDENTIFICATION</scope>
</reference>
<dbReference type="GO" id="GO:0042765">
    <property type="term" value="C:GPI-anchor transamidase complex"/>
    <property type="evidence" value="ECO:0007669"/>
    <property type="project" value="InterPro"/>
</dbReference>
<comment type="similarity">
    <text evidence="3">Belongs to the PIGS family.</text>
</comment>
<evidence type="ECO:0000256" key="2">
    <source>
        <dbReference type="ARBA" id="ARBA00004687"/>
    </source>
</evidence>
<protein>
    <submittedName>
        <fullName evidence="11">Phosphatidylinositol glycan anchor biosynthesis, class S</fullName>
    </submittedName>
</protein>
<evidence type="ECO:0000256" key="10">
    <source>
        <dbReference type="SAM" id="Phobius"/>
    </source>
</evidence>
<dbReference type="GO" id="GO:0016255">
    <property type="term" value="P:attachment of GPI anchor to protein"/>
    <property type="evidence" value="ECO:0007669"/>
    <property type="project" value="InterPro"/>
</dbReference>
<keyword evidence="8 10" id="KW-0472">Membrane</keyword>
<dbReference type="PANTHER" id="PTHR21072">
    <property type="entry name" value="GPI TRANSAMIDASE COMPONENT PIG-S"/>
    <property type="match status" value="1"/>
</dbReference>
<dbReference type="PANTHER" id="PTHR21072:SF13">
    <property type="entry name" value="GPI TRANSAMIDASE COMPONENT PIG-S"/>
    <property type="match status" value="1"/>
</dbReference>
<dbReference type="Ensembl" id="ENSCCRT00010091973.1">
    <property type="protein sequence ID" value="ENSCCRP00010082901.1"/>
    <property type="gene ID" value="ENSCCRG00010036242.1"/>
</dbReference>
<evidence type="ECO:0000313" key="11">
    <source>
        <dbReference type="Ensembl" id="ENSCCRP00010082901.1"/>
    </source>
</evidence>
<accession>A0A8C1N280</accession>
<evidence type="ECO:0000256" key="8">
    <source>
        <dbReference type="ARBA" id="ARBA00023136"/>
    </source>
</evidence>
<dbReference type="GO" id="GO:0006506">
    <property type="term" value="P:GPI anchor biosynthetic process"/>
    <property type="evidence" value="ECO:0007669"/>
    <property type="project" value="UniProtKB-UniPathway"/>
</dbReference>
<evidence type="ECO:0000256" key="5">
    <source>
        <dbReference type="ARBA" id="ARBA00022692"/>
    </source>
</evidence>
<keyword evidence="5 10" id="KW-0812">Transmembrane</keyword>
<evidence type="ECO:0000256" key="4">
    <source>
        <dbReference type="ARBA" id="ARBA00022502"/>
    </source>
</evidence>
<keyword evidence="7 10" id="KW-1133">Transmembrane helix</keyword>
<dbReference type="InterPro" id="IPR019540">
    <property type="entry name" value="PtdIno-glycan_biosynth_class_S"/>
</dbReference>
<comment type="subcellular location">
    <subcellularLocation>
        <location evidence="1">Endoplasmic reticulum membrane</location>
        <topology evidence="1">Multi-pass membrane protein</topology>
    </subcellularLocation>
</comment>
<proteinExistence type="inferred from homology"/>
<evidence type="ECO:0000256" key="3">
    <source>
        <dbReference type="ARBA" id="ARBA00005316"/>
    </source>
</evidence>
<sequence>AMEEDALNQPTAAEADLSLHMLSENSCGSVVVYVIPESSDVKVYVGQRCTALLCSPPFRSSWSLKEVLSNLDVEVEQMVSTMSFGHQDIVAALSKRVRMTKGTKKRMADSMRAIKSSPGYEITFSLLNPDPKLHSLHCDIQGAIQSYIQPLLNKLAPIANFSILYYAVLGVNPRFDNSVSACTLSADNLSHVINPVEARLGSNAASSNPVLNFLLYVPDAHHSPLYIRDHSKMKAPSNTFHSPRWGSIIVYNLNEMYGSEAERPVDININMAKVMDLTLIHLSSAGLADRELDRLLWSRSVENIATASTPITSLAQLLDQTGNIVINDSIAQQVSSSGTSLQSAVAKLEAGNLAFALQYSRVAILASERAFFDPSLLHLLYFPDDQKFAIYIPLFLPMCVPIVFSLLKIVSEAKQRLADKQVTEKPLLF</sequence>
<dbReference type="AlphaFoldDB" id="A0A8C1N280"/>
<dbReference type="Pfam" id="PF10510">
    <property type="entry name" value="PIG-S"/>
    <property type="match status" value="1"/>
</dbReference>
<evidence type="ECO:0000256" key="9">
    <source>
        <dbReference type="ARBA" id="ARBA00023180"/>
    </source>
</evidence>
<comment type="pathway">
    <text evidence="2">Glycolipid biosynthesis; glycosylphosphatidylinositol-anchor biosynthesis.</text>
</comment>
<evidence type="ECO:0000313" key="12">
    <source>
        <dbReference type="Proteomes" id="UP000694427"/>
    </source>
</evidence>
<dbReference type="UniPathway" id="UPA00196"/>
<feature type="transmembrane region" description="Helical" evidence="10">
    <location>
        <begin position="388"/>
        <end position="407"/>
    </location>
</feature>
<keyword evidence="4" id="KW-0337">GPI-anchor biosynthesis</keyword>
<keyword evidence="12" id="KW-1185">Reference proteome</keyword>